<reference evidence="1 2" key="1">
    <citation type="submission" date="2024-07" db="EMBL/GenBank/DDBJ databases">
        <title>Section-level genome sequencing and comparative genomics of Aspergillus sections Usti and Cavernicolus.</title>
        <authorList>
            <consortium name="Lawrence Berkeley National Laboratory"/>
            <person name="Nybo J.L."/>
            <person name="Vesth T.C."/>
            <person name="Theobald S."/>
            <person name="Frisvad J.C."/>
            <person name="Larsen T.O."/>
            <person name="Kjaerboelling I."/>
            <person name="Rothschild-Mancinelli K."/>
            <person name="Lyhne E.K."/>
            <person name="Kogle M.E."/>
            <person name="Barry K."/>
            <person name="Clum A."/>
            <person name="Na H."/>
            <person name="Ledsgaard L."/>
            <person name="Lin J."/>
            <person name="Lipzen A."/>
            <person name="Kuo A."/>
            <person name="Riley R."/>
            <person name="Mondo S."/>
            <person name="LaButti K."/>
            <person name="Haridas S."/>
            <person name="Pangalinan J."/>
            <person name="Salamov A.A."/>
            <person name="Simmons B.A."/>
            <person name="Magnuson J.K."/>
            <person name="Chen J."/>
            <person name="Drula E."/>
            <person name="Henrissat B."/>
            <person name="Wiebenga A."/>
            <person name="Lubbers R.J."/>
            <person name="Gomes A.C."/>
            <person name="Makela M.R."/>
            <person name="Stajich J."/>
            <person name="Grigoriev I.V."/>
            <person name="Mortensen U.H."/>
            <person name="De vries R.P."/>
            <person name="Baker S.E."/>
            <person name="Andersen M.R."/>
        </authorList>
    </citation>
    <scope>NUCLEOTIDE SEQUENCE [LARGE SCALE GENOMIC DNA]</scope>
    <source>
        <strain evidence="1 2">CBS 600.67</strain>
    </source>
</reference>
<sequence>MLQAYLFGFSYTASVCCAVNDTRYFPPSTPTTQVNPREPQDIHPGCPPISTGIWLVVTKRQKKCVIGQVGKQT</sequence>
<gene>
    <name evidence="1" type="ORF">BDW59DRAFT_106667</name>
</gene>
<dbReference type="Proteomes" id="UP001610335">
    <property type="component" value="Unassembled WGS sequence"/>
</dbReference>
<proteinExistence type="predicted"/>
<evidence type="ECO:0008006" key="3">
    <source>
        <dbReference type="Google" id="ProtNLM"/>
    </source>
</evidence>
<keyword evidence="2" id="KW-1185">Reference proteome</keyword>
<accession>A0ABR4I324</accession>
<protein>
    <recommendedName>
        <fullName evidence="3">Secreted protein</fullName>
    </recommendedName>
</protein>
<name>A0ABR4I324_9EURO</name>
<dbReference type="EMBL" id="JBFXLS010000060">
    <property type="protein sequence ID" value="KAL2822141.1"/>
    <property type="molecule type" value="Genomic_DNA"/>
</dbReference>
<evidence type="ECO:0000313" key="2">
    <source>
        <dbReference type="Proteomes" id="UP001610335"/>
    </source>
</evidence>
<organism evidence="1 2">
    <name type="scientific">Aspergillus cavernicola</name>
    <dbReference type="NCBI Taxonomy" id="176166"/>
    <lineage>
        <taxon>Eukaryota</taxon>
        <taxon>Fungi</taxon>
        <taxon>Dikarya</taxon>
        <taxon>Ascomycota</taxon>
        <taxon>Pezizomycotina</taxon>
        <taxon>Eurotiomycetes</taxon>
        <taxon>Eurotiomycetidae</taxon>
        <taxon>Eurotiales</taxon>
        <taxon>Aspergillaceae</taxon>
        <taxon>Aspergillus</taxon>
        <taxon>Aspergillus subgen. Nidulantes</taxon>
    </lineage>
</organism>
<comment type="caution">
    <text evidence="1">The sequence shown here is derived from an EMBL/GenBank/DDBJ whole genome shotgun (WGS) entry which is preliminary data.</text>
</comment>
<evidence type="ECO:0000313" key="1">
    <source>
        <dbReference type="EMBL" id="KAL2822141.1"/>
    </source>
</evidence>